<reference evidence="3 4" key="1">
    <citation type="submission" date="2019-12" db="EMBL/GenBank/DDBJ databases">
        <title>Whole genome shotgun sequence of Streptomyces hygroscopicus subsp. glebosus NBRC 13786.</title>
        <authorList>
            <person name="Ichikawa N."/>
            <person name="Kimura A."/>
            <person name="Kitahashi Y."/>
            <person name="Komaki H."/>
            <person name="Tamura T."/>
        </authorList>
    </citation>
    <scope>NUCLEOTIDE SEQUENCE [LARGE SCALE GENOMIC DNA]</scope>
    <source>
        <strain evidence="3 4">NBRC 13786</strain>
    </source>
</reference>
<dbReference type="InterPro" id="IPR046373">
    <property type="entry name" value="Acyl-CoA_Oxase/DH_mid-dom_sf"/>
</dbReference>
<dbReference type="AlphaFoldDB" id="A0A640T0Q7"/>
<dbReference type="PIRSF" id="PIRSF016578">
    <property type="entry name" value="HsaA"/>
    <property type="match status" value="1"/>
</dbReference>
<feature type="domain" description="Acyl-CoA dehydrogenase C-terminal" evidence="2">
    <location>
        <begin position="232"/>
        <end position="367"/>
    </location>
</feature>
<dbReference type="PANTHER" id="PTHR48083:SF19">
    <property type="entry name" value="FLAVIN-DEPENDENT MONOOXYGENASE, OXYGENASE SUBUNIT HSAA"/>
    <property type="match status" value="1"/>
</dbReference>
<dbReference type="SUPFAM" id="SSF56645">
    <property type="entry name" value="Acyl-CoA dehydrogenase NM domain-like"/>
    <property type="match status" value="1"/>
</dbReference>
<dbReference type="EMBL" id="BLIO01000001">
    <property type="protein sequence ID" value="GFE17299.1"/>
    <property type="molecule type" value="Genomic_DNA"/>
</dbReference>
<dbReference type="Pfam" id="PF08028">
    <property type="entry name" value="Acyl-CoA_dh_2"/>
    <property type="match status" value="1"/>
</dbReference>
<dbReference type="InterPro" id="IPR013107">
    <property type="entry name" value="Acyl-CoA_DH_C"/>
</dbReference>
<dbReference type="Gene3D" id="1.20.140.10">
    <property type="entry name" value="Butyryl-CoA Dehydrogenase, subunit A, domain 3"/>
    <property type="match status" value="1"/>
</dbReference>
<name>A0A640T0Q7_9ACTN</name>
<accession>A0A640T0Q7</accession>
<proteinExistence type="predicted"/>
<dbReference type="PANTHER" id="PTHR48083">
    <property type="entry name" value="MEDIUM-CHAIN SPECIFIC ACYL-COA DEHYDROGENASE, MITOCHONDRIAL-RELATED"/>
    <property type="match status" value="1"/>
</dbReference>
<gene>
    <name evidence="3" type="ORF">Sgleb_53460</name>
</gene>
<evidence type="ECO:0000313" key="4">
    <source>
        <dbReference type="Proteomes" id="UP000430079"/>
    </source>
</evidence>
<evidence type="ECO:0000313" key="3">
    <source>
        <dbReference type="EMBL" id="GFE17299.1"/>
    </source>
</evidence>
<dbReference type="RefSeq" id="WP_190145415.1">
    <property type="nucleotide sequence ID" value="NZ_BLIO01000001.1"/>
</dbReference>
<keyword evidence="3" id="KW-0378">Hydrolase</keyword>
<dbReference type="SUPFAM" id="SSF47203">
    <property type="entry name" value="Acyl-CoA dehydrogenase C-terminal domain-like"/>
    <property type="match status" value="1"/>
</dbReference>
<dbReference type="InterPro" id="IPR009100">
    <property type="entry name" value="AcylCoA_DH/oxidase_NM_dom_sf"/>
</dbReference>
<protein>
    <submittedName>
        <fullName evidence="3">Hydrolase</fullName>
    </submittedName>
</protein>
<dbReference type="GO" id="GO:0003995">
    <property type="term" value="F:acyl-CoA dehydrogenase activity"/>
    <property type="evidence" value="ECO:0007669"/>
    <property type="project" value="TreeGrafter"/>
</dbReference>
<keyword evidence="4" id="KW-1185">Reference proteome</keyword>
<dbReference type="InterPro" id="IPR036250">
    <property type="entry name" value="AcylCo_DH-like_C"/>
</dbReference>
<evidence type="ECO:0000256" key="1">
    <source>
        <dbReference type="ARBA" id="ARBA00023002"/>
    </source>
</evidence>
<dbReference type="InterPro" id="IPR037069">
    <property type="entry name" value="AcylCoA_DH/ox_N_sf"/>
</dbReference>
<dbReference type="Proteomes" id="UP000430079">
    <property type="component" value="Unassembled WGS sequence"/>
</dbReference>
<dbReference type="GO" id="GO:0016787">
    <property type="term" value="F:hydrolase activity"/>
    <property type="evidence" value="ECO:0007669"/>
    <property type="project" value="UniProtKB-KW"/>
</dbReference>
<dbReference type="InterPro" id="IPR050741">
    <property type="entry name" value="Acyl-CoA_dehydrogenase"/>
</dbReference>
<organism evidence="3 4">
    <name type="scientific">Streptomyces glebosus</name>
    <dbReference type="NCBI Taxonomy" id="249580"/>
    <lineage>
        <taxon>Bacteria</taxon>
        <taxon>Bacillati</taxon>
        <taxon>Actinomycetota</taxon>
        <taxon>Actinomycetes</taxon>
        <taxon>Kitasatosporales</taxon>
        <taxon>Streptomycetaceae</taxon>
        <taxon>Streptomyces</taxon>
    </lineage>
</organism>
<dbReference type="GO" id="GO:0033539">
    <property type="term" value="P:fatty acid beta-oxidation using acyl-CoA dehydrogenase"/>
    <property type="evidence" value="ECO:0007669"/>
    <property type="project" value="TreeGrafter"/>
</dbReference>
<sequence>MDDLTSTPLLAAAGDVASAAAHRAAAAEADRRLDPDVVKALVAAGFPRHFVPAGCGGREGTFLELHHAVTAVGTGCTATAWCASLAAHVSRMAAHLPAEGYHEIWADGPDALLVAALSPVGTAEPVPGGHRLSGTWPFVSAIDHADWGLLAAMTRTGDGPEPRLFAVPRAAWRTVNSWQNVGMAATGSNTVIVEDVLVPAARSVSRADLFAGRAAASAAACHAVPMQSTTMMFASPALGAAKGALASWTGHATSKIRAAAGRSGPPPAGMPAFHRISYDVLLTRSATEIDAAGLLLERASATADSGPGISVPDTMRAWRDCALATDLLVGVVNRLFRGVGTSGQSTANPVQRFWRDVNSVAGHQALQLESAAAAYARTVIED</sequence>
<dbReference type="GO" id="GO:0016712">
    <property type="term" value="F:oxidoreductase activity, acting on paired donors, with incorporation or reduction of molecular oxygen, reduced flavin or flavoprotein as one donor, and incorporation of one atom of oxygen"/>
    <property type="evidence" value="ECO:0007669"/>
    <property type="project" value="TreeGrafter"/>
</dbReference>
<keyword evidence="1" id="KW-0560">Oxidoreductase</keyword>
<dbReference type="Gene3D" id="2.40.110.10">
    <property type="entry name" value="Butyryl-CoA Dehydrogenase, subunit A, domain 2"/>
    <property type="match status" value="1"/>
</dbReference>
<dbReference type="Gene3D" id="1.10.540.10">
    <property type="entry name" value="Acyl-CoA dehydrogenase/oxidase, N-terminal domain"/>
    <property type="match status" value="1"/>
</dbReference>
<dbReference type="GO" id="GO:0005737">
    <property type="term" value="C:cytoplasm"/>
    <property type="evidence" value="ECO:0007669"/>
    <property type="project" value="TreeGrafter"/>
</dbReference>
<dbReference type="GO" id="GO:0050660">
    <property type="term" value="F:flavin adenine dinucleotide binding"/>
    <property type="evidence" value="ECO:0007669"/>
    <property type="project" value="InterPro"/>
</dbReference>
<comment type="caution">
    <text evidence="3">The sequence shown here is derived from an EMBL/GenBank/DDBJ whole genome shotgun (WGS) entry which is preliminary data.</text>
</comment>
<evidence type="ECO:0000259" key="2">
    <source>
        <dbReference type="Pfam" id="PF08028"/>
    </source>
</evidence>